<keyword evidence="10" id="KW-0998">Cell outer membrane</keyword>
<keyword evidence="6" id="KW-0964">Secreted</keyword>
<dbReference type="SUPFAM" id="SSF103515">
    <property type="entry name" value="Autotransporter"/>
    <property type="match status" value="1"/>
</dbReference>
<feature type="signal peptide" evidence="11">
    <location>
        <begin position="1"/>
        <end position="22"/>
    </location>
</feature>
<dbReference type="InterPro" id="IPR005546">
    <property type="entry name" value="Autotransporte_beta"/>
</dbReference>
<evidence type="ECO:0000256" key="8">
    <source>
        <dbReference type="ARBA" id="ARBA00022729"/>
    </source>
</evidence>
<name>A0AA34WID3_CHLPE</name>
<dbReference type="EMBL" id="CP002608">
    <property type="protein sequence ID" value="AEB42003.1"/>
    <property type="molecule type" value="Genomic_DNA"/>
</dbReference>
<protein>
    <submittedName>
        <fullName evidence="13">Polymorphic outer membrane protein</fullName>
    </submittedName>
</protein>
<evidence type="ECO:0000313" key="14">
    <source>
        <dbReference type="Proteomes" id="UP000008305"/>
    </source>
</evidence>
<dbReference type="Gene3D" id="2.40.128.130">
    <property type="entry name" value="Autotransporter beta-domain"/>
    <property type="match status" value="1"/>
</dbReference>
<comment type="similarity">
    <text evidence="3">Belongs to the PMP outer membrane protein family.</text>
</comment>
<dbReference type="PROSITE" id="PS51208">
    <property type="entry name" value="AUTOTRANSPORTER"/>
    <property type="match status" value="1"/>
</dbReference>
<evidence type="ECO:0000313" key="13">
    <source>
        <dbReference type="EMBL" id="AEB42003.1"/>
    </source>
</evidence>
<keyword evidence="8 11" id="KW-0732">Signal</keyword>
<dbReference type="Pfam" id="PF07548">
    <property type="entry name" value="ChlamPMP_M"/>
    <property type="match status" value="1"/>
</dbReference>
<dbReference type="KEGG" id="cpm:G5S_1090"/>
<evidence type="ECO:0000256" key="10">
    <source>
        <dbReference type="ARBA" id="ARBA00023237"/>
    </source>
</evidence>
<feature type="chain" id="PRO_5041416971" evidence="11">
    <location>
        <begin position="23"/>
        <end position="946"/>
    </location>
</feature>
<evidence type="ECO:0000256" key="6">
    <source>
        <dbReference type="ARBA" id="ARBA00022525"/>
    </source>
</evidence>
<accession>A0AA34WID3</accession>
<evidence type="ECO:0000256" key="4">
    <source>
        <dbReference type="ARBA" id="ARBA00022452"/>
    </source>
</evidence>
<gene>
    <name evidence="13" type="ordered locus">G5S_1090</name>
</gene>
<evidence type="ECO:0000256" key="9">
    <source>
        <dbReference type="ARBA" id="ARBA00023136"/>
    </source>
</evidence>
<dbReference type="AlphaFoldDB" id="A0AA34WID3"/>
<dbReference type="RefSeq" id="WP_013713081.1">
    <property type="nucleotide sequence ID" value="NC_015408.1"/>
</dbReference>
<dbReference type="SMART" id="SM00869">
    <property type="entry name" value="Autotransporter"/>
    <property type="match status" value="1"/>
</dbReference>
<evidence type="ECO:0000256" key="3">
    <source>
        <dbReference type="ARBA" id="ARBA00007542"/>
    </source>
</evidence>
<evidence type="ECO:0000256" key="2">
    <source>
        <dbReference type="ARBA" id="ARBA00004416"/>
    </source>
</evidence>
<comment type="subcellular location">
    <subcellularLocation>
        <location evidence="2">Cell outer membrane</location>
        <topology evidence="2">Peripheral membrane protein</topology>
        <orientation evidence="2">Extracellular side</orientation>
    </subcellularLocation>
    <subcellularLocation>
        <location evidence="1">Secreted</location>
        <location evidence="1">Cell wall</location>
    </subcellularLocation>
</comment>
<evidence type="ECO:0000256" key="11">
    <source>
        <dbReference type="SAM" id="SignalP"/>
    </source>
</evidence>
<keyword evidence="4" id="KW-1134">Transmembrane beta strand</keyword>
<evidence type="ECO:0000259" key="12">
    <source>
        <dbReference type="PROSITE" id="PS51208"/>
    </source>
</evidence>
<dbReference type="GO" id="GO:0009279">
    <property type="term" value="C:cell outer membrane"/>
    <property type="evidence" value="ECO:0007669"/>
    <property type="project" value="UniProtKB-SubCell"/>
</dbReference>
<keyword evidence="14" id="KW-1185">Reference proteome</keyword>
<dbReference type="InterPro" id="IPR003368">
    <property type="entry name" value="POMP_repeat"/>
</dbReference>
<feature type="domain" description="Autotransporter" evidence="12">
    <location>
        <begin position="662"/>
        <end position="946"/>
    </location>
</feature>
<keyword evidence="9" id="KW-0472">Membrane</keyword>
<dbReference type="Pfam" id="PF02415">
    <property type="entry name" value="Chlam_PMP"/>
    <property type="match status" value="2"/>
</dbReference>
<organism evidence="13 14">
    <name type="scientific">Chlamydia pecorum (strain ATCC VR-628 / DSM 29919 / E58)</name>
    <name type="common">Chlamydophila pecorum</name>
    <dbReference type="NCBI Taxonomy" id="331635"/>
    <lineage>
        <taxon>Bacteria</taxon>
        <taxon>Pseudomonadati</taxon>
        <taxon>Chlamydiota</taxon>
        <taxon>Chlamydiia</taxon>
        <taxon>Chlamydiales</taxon>
        <taxon>Chlamydiaceae</taxon>
        <taxon>Chlamydia/Chlamydophila group</taxon>
        <taxon>Chlamydia</taxon>
    </lineage>
</organism>
<reference evidence="13 14" key="1">
    <citation type="journal article" date="2011" name="J. Bacteriol.">
        <title>Genome sequence of the obligate intracellular animal pathogen Chlamydia pecorum E58.</title>
        <authorList>
            <person name="Mojica S."/>
            <person name="Huot Creasy H."/>
            <person name="Daugherty S."/>
            <person name="Read T.D."/>
            <person name="Kim T."/>
            <person name="Kaltenboeck B."/>
            <person name="Bavoil P."/>
            <person name="Myers G.S."/>
        </authorList>
    </citation>
    <scope>NUCLEOTIDE SEQUENCE [LARGE SCALE GENOMIC DNA]</scope>
    <source>
        <strain evidence="13 14">E58</strain>
    </source>
</reference>
<evidence type="ECO:0000256" key="1">
    <source>
        <dbReference type="ARBA" id="ARBA00004191"/>
    </source>
</evidence>
<dbReference type="NCBIfam" id="TIGR01376">
    <property type="entry name" value="POMP_repeat"/>
    <property type="match status" value="4"/>
</dbReference>
<sequence>MKVSFPGIVSSLVITFNSIAFAAPDQVVLTSQDSFEGSQGGVFAPRESSNAEGTSYLFKDSISIYNVSSIGAGSSGSGTKSCFSNTNGSLAFLGQGFSFLFRDLKFSAVSSAISSTAANQSVTFSGFSVLSFVRSPASGTAGTGASSAINVSNTLDITGNTRVVFQENSSEEDGGAIKAGGITIAVTKESIEFIKNSSKKQGGAVFASNKIEISKNSGDVVFSENSSVASGGALGSSGEILIADNVSVSFLGNQVTGTTASTSGQNSGGAICGYKASTGSSGGLGSGGGGSGATSSINLKGNKNLIFSENSSTTSGGAIFAQSLTLSSGGPTVFSKNTVVGGTTPKGGAIAIEAGGKISLSADYGDITFAGNTINTPGSTPTVTRNAISIGAGGTFTNLRAAEGCSIFFYDPVTMENGTTSPPPTTTTPTLTINASDTNGSGIQYKGTIVFSGEQLSAAEVVNGNVKSTITQPVTLAAGTLALKSGVTLTTEAFTQQSGSQLLMDVGTTLVANGNITLTDLAINLNSQSSNPAVIQANSNTNNLTLSGPIQLVDTTGTYYENHDLSKTLDRELFTLKASGSVTQPTPSVSLGVPETHYGYQGTWSINWTSSAQSESKAKFTWNKTGYTPSPTRKGFYVPNSLWATFSDVRALQELMESSVQAELGNLEFWGAGFSNFMHKDRTSSRLGFRHIAAGYVLGASGQALSEDVFSMAFCQLFGRDKDYVSTKNQGTIYGGALYYEHEKSFVYAKLALDLPVVLSGHASYLYTSNEMKTSYATGSTVQGSWGNHCCALSFGGKSAFGLSEIYPFRELLPFMKLQCVYAWRQSFQEKNADARSFKKSDLLNLSLPIGITFQKESEHHPSAYDVTLIYIVDIVRKNPECVTTLLVSGDFWTTYAANFARQAMVLRVGNHYQFSPGFEMFSQLAFELRGSSRNYNANFGGKINF</sequence>
<keyword evidence="7" id="KW-0812">Transmembrane</keyword>
<proteinExistence type="inferred from homology"/>
<dbReference type="InterPro" id="IPR036709">
    <property type="entry name" value="Autotransporte_beta_dom_sf"/>
</dbReference>
<evidence type="ECO:0000256" key="7">
    <source>
        <dbReference type="ARBA" id="ARBA00022692"/>
    </source>
</evidence>
<dbReference type="InterPro" id="IPR011427">
    <property type="entry name" value="Polymorphic_membr_middle"/>
</dbReference>
<evidence type="ECO:0000256" key="5">
    <source>
        <dbReference type="ARBA" id="ARBA00022512"/>
    </source>
</evidence>
<keyword evidence="5" id="KW-0134">Cell wall</keyword>
<dbReference type="Proteomes" id="UP000008305">
    <property type="component" value="Chromosome"/>
</dbReference>